<organism evidence="2 3">
    <name type="scientific">Brenthis ino</name>
    <name type="common">lesser marbled fritillary</name>
    <dbReference type="NCBI Taxonomy" id="405034"/>
    <lineage>
        <taxon>Eukaryota</taxon>
        <taxon>Metazoa</taxon>
        <taxon>Ecdysozoa</taxon>
        <taxon>Arthropoda</taxon>
        <taxon>Hexapoda</taxon>
        <taxon>Insecta</taxon>
        <taxon>Pterygota</taxon>
        <taxon>Neoptera</taxon>
        <taxon>Endopterygota</taxon>
        <taxon>Lepidoptera</taxon>
        <taxon>Glossata</taxon>
        <taxon>Ditrysia</taxon>
        <taxon>Papilionoidea</taxon>
        <taxon>Nymphalidae</taxon>
        <taxon>Heliconiinae</taxon>
        <taxon>Argynnini</taxon>
        <taxon>Brenthis</taxon>
    </lineage>
</organism>
<protein>
    <submittedName>
        <fullName evidence="2">Uncharacterized protein</fullName>
    </submittedName>
</protein>
<gene>
    <name evidence="2" type="ORF">BINO364_LOCUS2699</name>
</gene>
<reference evidence="2" key="1">
    <citation type="submission" date="2021-12" db="EMBL/GenBank/DDBJ databases">
        <authorList>
            <person name="Martin H S."/>
        </authorList>
    </citation>
    <scope>NUCLEOTIDE SEQUENCE</scope>
</reference>
<feature type="compositionally biased region" description="Basic and acidic residues" evidence="1">
    <location>
        <begin position="1"/>
        <end position="15"/>
    </location>
</feature>
<evidence type="ECO:0000256" key="1">
    <source>
        <dbReference type="SAM" id="MobiDB-lite"/>
    </source>
</evidence>
<proteinExistence type="predicted"/>
<accession>A0A8J9V5K6</accession>
<name>A0A8J9V5K6_9NEOP</name>
<feature type="region of interest" description="Disordered" evidence="1">
    <location>
        <begin position="1"/>
        <end position="28"/>
    </location>
</feature>
<evidence type="ECO:0000313" key="3">
    <source>
        <dbReference type="Proteomes" id="UP000838878"/>
    </source>
</evidence>
<sequence>MDGVPRGERGRERSIPDVTRLGVSPNWESKELQQSMELDHGDGDGRLTAGPARAAARAVGRGLGRGFKDSTLT</sequence>
<evidence type="ECO:0000313" key="2">
    <source>
        <dbReference type="EMBL" id="CAH0715823.1"/>
    </source>
</evidence>
<dbReference type="EMBL" id="OV170230">
    <property type="protein sequence ID" value="CAH0715823.1"/>
    <property type="molecule type" value="Genomic_DNA"/>
</dbReference>
<feature type="non-terminal residue" evidence="2">
    <location>
        <position position="73"/>
    </location>
</feature>
<dbReference type="AlphaFoldDB" id="A0A8J9V5K6"/>
<keyword evidence="3" id="KW-1185">Reference proteome</keyword>
<dbReference type="Proteomes" id="UP000838878">
    <property type="component" value="Chromosome 10"/>
</dbReference>